<dbReference type="InterPro" id="IPR052720">
    <property type="entry name" value="Glycosyl_hydrolase_97"/>
</dbReference>
<reference evidence="5 6" key="1">
    <citation type="journal article" date="2015" name="PLoS ONE">
        <title>Azotobacter Genomes: The Genome of Azotobacter chroococcum NCIMB 8003 (ATCC 4412).</title>
        <authorList>
            <person name="Robson R.L."/>
            <person name="Jones R."/>
            <person name="Robson R.M."/>
            <person name="Schwartz A."/>
            <person name="Richardson T.H."/>
        </authorList>
    </citation>
    <scope>NUCLEOTIDE SEQUENCE [LARGE SCALE GENOMIC DNA]</scope>
    <source>
        <strain evidence="5 6">NCIMB 8003</strain>
    </source>
</reference>
<keyword evidence="1" id="KW-0732">Signal</keyword>
<dbReference type="Pfam" id="PF14508">
    <property type="entry name" value="GH97_N"/>
    <property type="match status" value="1"/>
</dbReference>
<gene>
    <name evidence="5" type="ORF">Achr_40150</name>
</gene>
<dbReference type="RefSeq" id="WP_039807131.1">
    <property type="nucleotide sequence ID" value="NZ_CP010415.1"/>
</dbReference>
<feature type="chain" id="PRO_5002181297" evidence="1">
    <location>
        <begin position="22"/>
        <end position="673"/>
    </location>
</feature>
<evidence type="ECO:0000259" key="3">
    <source>
        <dbReference type="Pfam" id="PF14508"/>
    </source>
</evidence>
<dbReference type="EMBL" id="CP010415">
    <property type="protein sequence ID" value="AJE23400.1"/>
    <property type="molecule type" value="Genomic_DNA"/>
</dbReference>
<name>A0A0C4WU96_9GAMM</name>
<dbReference type="SUPFAM" id="SSF51445">
    <property type="entry name" value="(Trans)glycosidases"/>
    <property type="match status" value="1"/>
</dbReference>
<dbReference type="InterPro" id="IPR013785">
    <property type="entry name" value="Aldolase_TIM"/>
</dbReference>
<proteinExistence type="predicted"/>
<feature type="domain" description="Glycosyl-hydrolase 97 C-terminal oligomerisation" evidence="4">
    <location>
        <begin position="570"/>
        <end position="670"/>
    </location>
</feature>
<accession>A0A0C4WU96</accession>
<dbReference type="Proteomes" id="UP000068210">
    <property type="component" value="Chromosome"/>
</dbReference>
<feature type="domain" description="Glycosyl-hydrolase 97 catalytic" evidence="2">
    <location>
        <begin position="298"/>
        <end position="475"/>
    </location>
</feature>
<dbReference type="Pfam" id="PF14509">
    <property type="entry name" value="GH97_C"/>
    <property type="match status" value="1"/>
</dbReference>
<dbReference type="InterPro" id="IPR029486">
    <property type="entry name" value="GH97_N"/>
</dbReference>
<dbReference type="Gene3D" id="2.70.98.10">
    <property type="match status" value="1"/>
</dbReference>
<dbReference type="InterPro" id="IPR017853">
    <property type="entry name" value="GH"/>
</dbReference>
<keyword evidence="6" id="KW-1185">Reference proteome</keyword>
<dbReference type="AlphaFoldDB" id="A0A0C4WU96"/>
<protein>
    <submittedName>
        <fullName evidence="5">Alpha-glucosidase</fullName>
    </submittedName>
</protein>
<evidence type="ECO:0000259" key="4">
    <source>
        <dbReference type="Pfam" id="PF14509"/>
    </source>
</evidence>
<dbReference type="PANTHER" id="PTHR35803">
    <property type="entry name" value="GLUCAN 1,4-ALPHA-GLUCOSIDASE SUSB-RELATED"/>
    <property type="match status" value="1"/>
</dbReference>
<dbReference type="STRING" id="1328314.Achr_40150"/>
<dbReference type="PANTHER" id="PTHR35803:SF1">
    <property type="entry name" value="GLUCAN 1,4-ALPHA-GLUCOSIDASE SUSB"/>
    <property type="match status" value="1"/>
</dbReference>
<dbReference type="Gene3D" id="3.20.20.70">
    <property type="entry name" value="Aldolase class I"/>
    <property type="match status" value="1"/>
</dbReference>
<dbReference type="HOGENOM" id="CLU_011166_2_0_6"/>
<evidence type="ECO:0000313" key="5">
    <source>
        <dbReference type="EMBL" id="AJE23400.1"/>
    </source>
</evidence>
<evidence type="ECO:0000259" key="2">
    <source>
        <dbReference type="Pfam" id="PF10566"/>
    </source>
</evidence>
<feature type="signal peptide" evidence="1">
    <location>
        <begin position="1"/>
        <end position="21"/>
    </location>
</feature>
<evidence type="ECO:0000313" key="6">
    <source>
        <dbReference type="Proteomes" id="UP000068210"/>
    </source>
</evidence>
<dbReference type="GO" id="GO:0030246">
    <property type="term" value="F:carbohydrate binding"/>
    <property type="evidence" value="ECO:0007669"/>
    <property type="project" value="InterPro"/>
</dbReference>
<organism evidence="5 6">
    <name type="scientific">Azotobacter chroococcum NCIMB 8003</name>
    <dbReference type="NCBI Taxonomy" id="1328314"/>
    <lineage>
        <taxon>Bacteria</taxon>
        <taxon>Pseudomonadati</taxon>
        <taxon>Pseudomonadota</taxon>
        <taxon>Gammaproteobacteria</taxon>
        <taxon>Pseudomonadales</taxon>
        <taxon>Pseudomonadaceae</taxon>
        <taxon>Azotobacter</taxon>
    </lineage>
</organism>
<dbReference type="KEGG" id="acx:Achr_40150"/>
<dbReference type="InterPro" id="IPR029483">
    <property type="entry name" value="GH97_C"/>
</dbReference>
<feature type="domain" description="Glycosyl-hydrolase 97 N-terminal" evidence="3">
    <location>
        <begin position="30"/>
        <end position="279"/>
    </location>
</feature>
<sequence length="673" mass="76078">MFSRHKLLAFFLLSTTFGAFAEQVDQQHLLSPDGRIRVSVNNQPAGLEYSISFNDKAIIKPSRLGFAIKGQSDLAGDLELVKADKETVRKQWQPVWGERATVSDEHNELHLYLTEKTGLKRKFEVVFRAFDDGVGFRYVIPRQEQLDKFSIEDELTEFAFARNFNAWWIPAHREQDYEYQYLKSALSSIDVAHTPLTLTGVEDNVAIAVHEAALIDYAGMSLRNTAENHITLKADLAPWADGTRVYAQTPLETPWRTIQIADSAADLLDSDLVLNLNEPNKLGDVSSYVKPGKYMGVWWEMHIGNKSWSPGEDQGATTERVKQYIDFAAKHDIDGVLVEGWNKGWEGEWWKRKPTFVFDEPVVGFDIDAATEYAQSKGLRLIGHHETAAGVTHYEEQMERAFAYYKKQGIQSVKMGYVGPRLDGKESHQGQFMVRHFQKVVETAAKYNIMVNAHETVKDTGLRRTYPNLMTREGVRGMEYNGGSPDTGNLPNHTVIIPFTRGLSGPTDFTPGIFNFDYKKHRPNNRVPSTLANQLALYVTLYSPLQMAADLPENYEGKPAFKFIDDVPTDWSDSKTLAGEIGQYLIMARQDKHSSDWYLGAITNEEARMLPVDLSFLEPAAQYRAEIYRDAANADWRDNPEAIEIVSQTVSRETVLSLDLKPGGGTAIRFIKL</sequence>
<dbReference type="Pfam" id="PF10566">
    <property type="entry name" value="Glyco_hydro_97"/>
    <property type="match status" value="1"/>
</dbReference>
<dbReference type="InterPro" id="IPR014718">
    <property type="entry name" value="GH-type_carb-bd"/>
</dbReference>
<dbReference type="InterPro" id="IPR019563">
    <property type="entry name" value="GH97_catalytic"/>
</dbReference>
<evidence type="ECO:0000256" key="1">
    <source>
        <dbReference type="SAM" id="SignalP"/>
    </source>
</evidence>